<organism evidence="2 3">
    <name type="scientific">Haloarcula limicola</name>
    <dbReference type="NCBI Taxonomy" id="1429915"/>
    <lineage>
        <taxon>Archaea</taxon>
        <taxon>Methanobacteriati</taxon>
        <taxon>Methanobacteriota</taxon>
        <taxon>Stenosarchaea group</taxon>
        <taxon>Halobacteria</taxon>
        <taxon>Halobacteriales</taxon>
        <taxon>Haloarculaceae</taxon>
        <taxon>Haloarcula</taxon>
    </lineage>
</organism>
<dbReference type="EMBL" id="JAHQXF010000002">
    <property type="protein sequence ID" value="MBV0924630.1"/>
    <property type="molecule type" value="Genomic_DNA"/>
</dbReference>
<dbReference type="SUPFAM" id="SSF64182">
    <property type="entry name" value="DHH phosphoesterases"/>
    <property type="match status" value="1"/>
</dbReference>
<dbReference type="Gene3D" id="3.90.1640.30">
    <property type="match status" value="1"/>
</dbReference>
<dbReference type="Pfam" id="PF01368">
    <property type="entry name" value="DHH"/>
    <property type="match status" value="1"/>
</dbReference>
<accession>A0A8J7Y4J8</accession>
<dbReference type="Proteomes" id="UP000766550">
    <property type="component" value="Unassembled WGS sequence"/>
</dbReference>
<dbReference type="InterPro" id="IPR001667">
    <property type="entry name" value="DDH_dom"/>
</dbReference>
<dbReference type="InterPro" id="IPR004365">
    <property type="entry name" value="NA-bd_OB_tRNA"/>
</dbReference>
<dbReference type="SUPFAM" id="SSF50249">
    <property type="entry name" value="Nucleic acid-binding proteins"/>
    <property type="match status" value="2"/>
</dbReference>
<dbReference type="CDD" id="cd04473">
    <property type="entry name" value="S1_RecJ_like"/>
    <property type="match status" value="1"/>
</dbReference>
<dbReference type="InterPro" id="IPR012340">
    <property type="entry name" value="NA-bd_OB-fold"/>
</dbReference>
<evidence type="ECO:0000313" key="2">
    <source>
        <dbReference type="EMBL" id="MBV0924630.1"/>
    </source>
</evidence>
<feature type="domain" description="S1 motif" evidence="1">
    <location>
        <begin position="35"/>
        <end position="100"/>
    </location>
</feature>
<protein>
    <submittedName>
        <fullName evidence="2">S1 RNA-binding domain-containing protein</fullName>
    </submittedName>
</protein>
<dbReference type="CDD" id="cd04487">
    <property type="entry name" value="RecJ_OBF2_like"/>
    <property type="match status" value="1"/>
</dbReference>
<dbReference type="RefSeq" id="WP_162319187.1">
    <property type="nucleotide sequence ID" value="NZ_JAHQXF010000002.1"/>
</dbReference>
<dbReference type="SMART" id="SM00316">
    <property type="entry name" value="S1"/>
    <property type="match status" value="1"/>
</dbReference>
<dbReference type="GO" id="GO:0003676">
    <property type="term" value="F:nucleic acid binding"/>
    <property type="evidence" value="ECO:0007669"/>
    <property type="project" value="InterPro"/>
</dbReference>
<dbReference type="Gene3D" id="2.40.50.140">
    <property type="entry name" value="Nucleic acid-binding proteins"/>
    <property type="match status" value="1"/>
</dbReference>
<name>A0A8J7Y4J8_9EURY</name>
<sequence>MSSPTGTDDGAEAPDGGATVYDLAAECTADDVEQGKRYHATVNGVVDYGVFVDLSEEVSGLVHDSNLLGRYDVGDEFVVELGEIRPDGDLSFEEVQLSDYSTEHVPHGTAAAVTDLGDATGDTVVVEGQVVQIKQTGGPTVFQVRDGTGIVPCAAFEEAGVRAYPDVEMDDVVRVSGTAEDRDGGVQVEADSLTVLDGNEAADVQANLDDALADAAEPADIEPLVEWDAFEKLWDDLREVATELRETVLSGRPIRMRHHADGDGLCASVPLQVALERFIADHYEDSDAPQHLLKRLPSKAPYYEMEDVTRDLNFALEDRTRHGQKLPMVLMLDNGSTEEDTPAYRNLRHYDIPVVVVDHHHPDPEAVEPLIEQHVNPYLHDEDYRITTGMLCVELARMIDPDLTEDLKHVPAVAGLSDRSESEAMGDYLDLAAEKGYDEDDLRDIGEALDYATHWLRYSSGERLITDALNVSCDDRDRHAELVDFLAERAERDVQDQLDAAMSHVEHERLDNGAHLYRIDVENHAHRFTYPAPGKTTGKIHDEKVAETGDPVITIGYGPDFAVLRSDGVRLDIPRMVTELTEEVNGGGVSGGGHLVVGSIKFVSGMREEVIDALVEKMAEAEIDEELGSSTALPEEV</sequence>
<evidence type="ECO:0000259" key="1">
    <source>
        <dbReference type="PROSITE" id="PS50126"/>
    </source>
</evidence>
<dbReference type="InterPro" id="IPR003029">
    <property type="entry name" value="S1_domain"/>
</dbReference>
<evidence type="ECO:0000313" key="3">
    <source>
        <dbReference type="Proteomes" id="UP000766550"/>
    </source>
</evidence>
<gene>
    <name evidence="2" type="ORF">KTS45_10515</name>
</gene>
<dbReference type="Gene3D" id="2.40.50.1010">
    <property type="match status" value="1"/>
</dbReference>
<comment type="caution">
    <text evidence="2">The sequence shown here is derived from an EMBL/GenBank/DDBJ whole genome shotgun (WGS) entry which is preliminary data.</text>
</comment>
<dbReference type="OrthoDB" id="5596at2157"/>
<proteinExistence type="predicted"/>
<dbReference type="Pfam" id="PF01336">
    <property type="entry name" value="tRNA_anti-codon"/>
    <property type="match status" value="1"/>
</dbReference>
<reference evidence="2 3" key="1">
    <citation type="submission" date="2021-06" db="EMBL/GenBank/DDBJ databases">
        <title>New haloarchaea isolates fom saline soil.</title>
        <authorList>
            <person name="Duran-Viseras A."/>
            <person name="Sanchez-Porro C.S."/>
            <person name="Ventosa A."/>
        </authorList>
    </citation>
    <scope>NUCLEOTIDE SEQUENCE [LARGE SCALE GENOMIC DNA]</scope>
    <source>
        <strain evidence="2 3">JCM 183640</strain>
    </source>
</reference>
<dbReference type="PROSITE" id="PS50126">
    <property type="entry name" value="S1"/>
    <property type="match status" value="1"/>
</dbReference>
<keyword evidence="3" id="KW-1185">Reference proteome</keyword>
<dbReference type="InterPro" id="IPR038763">
    <property type="entry name" value="DHH_sf"/>
</dbReference>
<dbReference type="AlphaFoldDB" id="A0A8J7Y4J8"/>